<accession>A0A162W8Z6</accession>
<gene>
    <name evidence="2" type="ORF">ST47_g9967</name>
</gene>
<evidence type="ECO:0000313" key="2">
    <source>
        <dbReference type="EMBL" id="KZM18881.1"/>
    </source>
</evidence>
<dbReference type="PANTHER" id="PTHR42085">
    <property type="entry name" value="F-BOX DOMAIN-CONTAINING PROTEIN"/>
    <property type="match status" value="1"/>
</dbReference>
<sequence length="255" mass="29288">MGCPLLNLPGELRNRIYNYTVEENTIKLGKKQEPLKSRLATNRQFFSLTQVCRSIRSEFSPLYRARTWVSLIPQDLYDYIGTFLAQPGVTGDEMVGLITLDLAAQPHTTACIDMKPLLQLLRRAVNLHVGTPDITNPPFVPGLRPGIENREPSIQNILVDLYDIYDMCMFHEYMNEAMTALELECDDAKGVEVVFELGPEHWEVWMGEWSKPDHDPDYRIPIELEDKVVRWGMQCGMELDQSMGSHLTVNFRRGR</sequence>
<dbReference type="Proteomes" id="UP000076837">
    <property type="component" value="Unassembled WGS sequence"/>
</dbReference>
<dbReference type="AlphaFoldDB" id="A0A162W8Z6"/>
<dbReference type="EMBL" id="JYNV01000319">
    <property type="protein sequence ID" value="KZM18881.1"/>
    <property type="molecule type" value="Genomic_DNA"/>
</dbReference>
<protein>
    <recommendedName>
        <fullName evidence="1">F-box domain-containing protein</fullName>
    </recommendedName>
</protein>
<keyword evidence="3" id="KW-1185">Reference proteome</keyword>
<reference evidence="2 3" key="1">
    <citation type="journal article" date="2016" name="Sci. Rep.">
        <title>Draft genome sequencing and secretome analysis of fungal phytopathogen Ascochyta rabiei provides insight into the necrotrophic effector repertoire.</title>
        <authorList>
            <person name="Verma S."/>
            <person name="Gazara R.K."/>
            <person name="Nizam S."/>
            <person name="Parween S."/>
            <person name="Chattopadhyay D."/>
            <person name="Verma P.K."/>
        </authorList>
    </citation>
    <scope>NUCLEOTIDE SEQUENCE [LARGE SCALE GENOMIC DNA]</scope>
    <source>
        <strain evidence="2 3">ArDII</strain>
    </source>
</reference>
<dbReference type="InterPro" id="IPR001810">
    <property type="entry name" value="F-box_dom"/>
</dbReference>
<name>A0A162W8Z6_DIDRA</name>
<organism evidence="2 3">
    <name type="scientific">Didymella rabiei</name>
    <name type="common">Chickpea ascochyta blight fungus</name>
    <name type="synonym">Mycosphaerella rabiei</name>
    <dbReference type="NCBI Taxonomy" id="5454"/>
    <lineage>
        <taxon>Eukaryota</taxon>
        <taxon>Fungi</taxon>
        <taxon>Dikarya</taxon>
        <taxon>Ascomycota</taxon>
        <taxon>Pezizomycotina</taxon>
        <taxon>Dothideomycetes</taxon>
        <taxon>Pleosporomycetidae</taxon>
        <taxon>Pleosporales</taxon>
        <taxon>Pleosporineae</taxon>
        <taxon>Didymellaceae</taxon>
        <taxon>Ascochyta</taxon>
    </lineage>
</organism>
<evidence type="ECO:0000259" key="1">
    <source>
        <dbReference type="Pfam" id="PF13013"/>
    </source>
</evidence>
<comment type="caution">
    <text evidence="2">The sequence shown here is derived from an EMBL/GenBank/DDBJ whole genome shotgun (WGS) entry which is preliminary data.</text>
</comment>
<dbReference type="Pfam" id="PF13013">
    <property type="entry name" value="F-box-like_2"/>
    <property type="match status" value="1"/>
</dbReference>
<evidence type="ECO:0000313" key="3">
    <source>
        <dbReference type="Proteomes" id="UP000076837"/>
    </source>
</evidence>
<dbReference type="PANTHER" id="PTHR42085:SF1">
    <property type="entry name" value="F-BOX DOMAIN-CONTAINING PROTEIN"/>
    <property type="match status" value="1"/>
</dbReference>
<dbReference type="InterPro" id="IPR038883">
    <property type="entry name" value="AN11006-like"/>
</dbReference>
<feature type="domain" description="F-box" evidence="1">
    <location>
        <begin position="5"/>
        <end position="62"/>
    </location>
</feature>
<proteinExistence type="predicted"/>